<evidence type="ECO:0000313" key="1">
    <source>
        <dbReference type="EMBL" id="TQN50282.1"/>
    </source>
</evidence>
<sequence>MAQTLWITHNKMLEQLFTALDRRIGGLHGASYQSGFWRSGLTGSLIPDVTEAALKVRSRGFWKASATFASPAASNEPEKQVSHRVDLLALVLGGNVRVGLYLPDSLLEAGIRDMVSRLYDGKPAPIERRIGGDTFFDWIFTGDPFSAAWMLRCTQDQMAYDILENHFLWAVIHIWEGLSRTLMTNHGVVFPIVADRFLSPELAESLGLAIVEHMERPREEGGTEKVTLVTSDTGYPDDAIQEALRAVIPHCRFFY</sequence>
<comment type="caution">
    <text evidence="1">The sequence shown here is derived from an EMBL/GenBank/DDBJ whole genome shotgun (WGS) entry which is preliminary data.</text>
</comment>
<name>A0A543Q1S7_ACITH</name>
<accession>A0A543Q1S7</accession>
<organism evidence="1 2">
    <name type="scientific">Acidithiobacillus thiooxidans ATCC 19377</name>
    <dbReference type="NCBI Taxonomy" id="637390"/>
    <lineage>
        <taxon>Bacteria</taxon>
        <taxon>Pseudomonadati</taxon>
        <taxon>Pseudomonadota</taxon>
        <taxon>Acidithiobacillia</taxon>
        <taxon>Acidithiobacillales</taxon>
        <taxon>Acidithiobacillaceae</taxon>
        <taxon>Acidithiobacillus</taxon>
    </lineage>
</organism>
<dbReference type="Proteomes" id="UP000315403">
    <property type="component" value="Unassembled WGS sequence"/>
</dbReference>
<protein>
    <submittedName>
        <fullName evidence="1">Uncharacterized protein</fullName>
    </submittedName>
</protein>
<dbReference type="AlphaFoldDB" id="A0A543Q1S7"/>
<dbReference type="EMBL" id="SZUV01000001">
    <property type="protein sequence ID" value="TQN50282.1"/>
    <property type="molecule type" value="Genomic_DNA"/>
</dbReference>
<gene>
    <name evidence="1" type="ORF">DLNHIDIE_00135</name>
</gene>
<reference evidence="1 2" key="1">
    <citation type="submission" date="2019-03" db="EMBL/GenBank/DDBJ databases">
        <title>New insights into Acidothiobacillus thiooxidans sulfur metabolism through coupled gene expression, solution geochemistry, microscopy and spectroscopy analyses.</title>
        <authorList>
            <person name="Camacho D."/>
            <person name="Frazao R."/>
            <person name="Fouillen A."/>
            <person name="Nanci A."/>
            <person name="Lang B.F."/>
            <person name="Apte S.C."/>
            <person name="Baron C."/>
            <person name="Warren L.A."/>
        </authorList>
    </citation>
    <scope>NUCLEOTIDE SEQUENCE [LARGE SCALE GENOMIC DNA]</scope>
    <source>
        <strain evidence="1 2">ATCC 19377</strain>
    </source>
</reference>
<evidence type="ECO:0000313" key="2">
    <source>
        <dbReference type="Proteomes" id="UP000315403"/>
    </source>
</evidence>
<proteinExistence type="predicted"/>
<dbReference type="RefSeq" id="WP_142086133.1">
    <property type="nucleotide sequence ID" value="NZ_SZUV01000001.1"/>
</dbReference>